<sequence length="71" mass="8493">MWKLCSCSMRNNRMAVRLSRAGKLKTDPKDRGKVGDMLWLKDKMEFYKWIAGPTLWGRFCKWIKDKRGVIR</sequence>
<reference evidence="1" key="1">
    <citation type="journal article" date="2015" name="Nature">
        <title>Complex archaea that bridge the gap between prokaryotes and eukaryotes.</title>
        <authorList>
            <person name="Spang A."/>
            <person name="Saw J.H."/>
            <person name="Jorgensen S.L."/>
            <person name="Zaremba-Niedzwiedzka K."/>
            <person name="Martijn J."/>
            <person name="Lind A.E."/>
            <person name="van Eijk R."/>
            <person name="Schleper C."/>
            <person name="Guy L."/>
            <person name="Ettema T.J."/>
        </authorList>
    </citation>
    <scope>NUCLEOTIDE SEQUENCE</scope>
</reference>
<dbReference type="AlphaFoldDB" id="A0A0F9DI86"/>
<gene>
    <name evidence="1" type="ORF">LCGC14_2485440</name>
</gene>
<proteinExistence type="predicted"/>
<name>A0A0F9DI86_9ZZZZ</name>
<protein>
    <submittedName>
        <fullName evidence="1">Uncharacterized protein</fullName>
    </submittedName>
</protein>
<organism evidence="1">
    <name type="scientific">marine sediment metagenome</name>
    <dbReference type="NCBI Taxonomy" id="412755"/>
    <lineage>
        <taxon>unclassified sequences</taxon>
        <taxon>metagenomes</taxon>
        <taxon>ecological metagenomes</taxon>
    </lineage>
</organism>
<evidence type="ECO:0000313" key="1">
    <source>
        <dbReference type="EMBL" id="KKL17451.1"/>
    </source>
</evidence>
<comment type="caution">
    <text evidence="1">The sequence shown here is derived from an EMBL/GenBank/DDBJ whole genome shotgun (WGS) entry which is preliminary data.</text>
</comment>
<dbReference type="EMBL" id="LAZR01039253">
    <property type="protein sequence ID" value="KKL17451.1"/>
    <property type="molecule type" value="Genomic_DNA"/>
</dbReference>
<accession>A0A0F9DI86</accession>